<evidence type="ECO:0000256" key="4">
    <source>
        <dbReference type="ARBA" id="ARBA00023136"/>
    </source>
</evidence>
<keyword evidence="3 6" id="KW-1133">Transmembrane helix</keyword>
<evidence type="ECO:0000256" key="3">
    <source>
        <dbReference type="ARBA" id="ARBA00022989"/>
    </source>
</evidence>
<accession>A0ABR3SCM0</accession>
<keyword evidence="2 6" id="KW-0812">Transmembrane</keyword>
<organism evidence="8 9">
    <name type="scientific">Neofusicoccum ribis</name>
    <dbReference type="NCBI Taxonomy" id="45134"/>
    <lineage>
        <taxon>Eukaryota</taxon>
        <taxon>Fungi</taxon>
        <taxon>Dikarya</taxon>
        <taxon>Ascomycota</taxon>
        <taxon>Pezizomycotina</taxon>
        <taxon>Dothideomycetes</taxon>
        <taxon>Dothideomycetes incertae sedis</taxon>
        <taxon>Botryosphaeriales</taxon>
        <taxon>Botryosphaeriaceae</taxon>
        <taxon>Neofusicoccum</taxon>
    </lineage>
</organism>
<name>A0ABR3SCM0_9PEZI</name>
<evidence type="ECO:0000259" key="7">
    <source>
        <dbReference type="Pfam" id="PF20684"/>
    </source>
</evidence>
<evidence type="ECO:0000313" key="9">
    <source>
        <dbReference type="Proteomes" id="UP001521116"/>
    </source>
</evidence>
<dbReference type="InterPro" id="IPR049326">
    <property type="entry name" value="Rhodopsin_dom_fungi"/>
</dbReference>
<dbReference type="Proteomes" id="UP001521116">
    <property type="component" value="Unassembled WGS sequence"/>
</dbReference>
<evidence type="ECO:0000256" key="2">
    <source>
        <dbReference type="ARBA" id="ARBA00022692"/>
    </source>
</evidence>
<keyword evidence="9" id="KW-1185">Reference proteome</keyword>
<gene>
    <name evidence="8" type="ORF">SLS56_011084</name>
</gene>
<proteinExistence type="inferred from homology"/>
<comment type="subcellular location">
    <subcellularLocation>
        <location evidence="1">Membrane</location>
        <topology evidence="1">Multi-pass membrane protein</topology>
    </subcellularLocation>
</comment>
<evidence type="ECO:0000313" key="8">
    <source>
        <dbReference type="EMBL" id="KAL1617248.1"/>
    </source>
</evidence>
<feature type="transmembrane region" description="Helical" evidence="6">
    <location>
        <begin position="140"/>
        <end position="162"/>
    </location>
</feature>
<comment type="similarity">
    <text evidence="5">Belongs to the SAT4 family.</text>
</comment>
<sequence>MPGGVVAPLWLVKEWQTDAFPHGFRAGPTLTIISTVFTAIALVVVLARLYDRTLVRRNAGLDDALISAALKLVQVANKNTAEQYYGFDRHAWDLTVDLAAPSRKITLAISICYLAATGLTKISILFFYRRIGEVRAWFRWTLWVCMAFIVLYTIAFTLALPFECHPLDAYWNKANPLWTMTHDWHCINEGAKMVSAGAISAFQDVVACILPMALFWDLRISRQAKIALAVVFSLGLFTCVVSVVRTVRIYHLFFETYDVTWTARWAFSLTVVEVDLGLICASMPALKNKLQRMLHIIIDPFTLNSLKASGRWRNPFFASYHKSWNDYFGRGTATETSQAQSQGTCSGEVLAKPASAFIGTRFTTFSLMTAFADGLAHPDAAELELGRPSPRQEA</sequence>
<feature type="transmembrane region" description="Helical" evidence="6">
    <location>
        <begin position="193"/>
        <end position="214"/>
    </location>
</feature>
<protein>
    <recommendedName>
        <fullName evidence="7">Rhodopsin domain-containing protein</fullName>
    </recommendedName>
</protein>
<comment type="caution">
    <text evidence="8">The sequence shown here is derived from an EMBL/GenBank/DDBJ whole genome shotgun (WGS) entry which is preliminary data.</text>
</comment>
<feature type="transmembrane region" description="Helical" evidence="6">
    <location>
        <begin position="265"/>
        <end position="286"/>
    </location>
</feature>
<dbReference type="PANTHER" id="PTHR33048:SF129">
    <property type="entry name" value="INTEGRAL MEMBRANE PROTEIN-RELATED"/>
    <property type="match status" value="1"/>
</dbReference>
<evidence type="ECO:0000256" key="1">
    <source>
        <dbReference type="ARBA" id="ARBA00004141"/>
    </source>
</evidence>
<keyword evidence="4 6" id="KW-0472">Membrane</keyword>
<evidence type="ECO:0000256" key="6">
    <source>
        <dbReference type="SAM" id="Phobius"/>
    </source>
</evidence>
<dbReference type="InterPro" id="IPR052337">
    <property type="entry name" value="SAT4-like"/>
</dbReference>
<feature type="transmembrane region" description="Helical" evidence="6">
    <location>
        <begin position="226"/>
        <end position="245"/>
    </location>
</feature>
<feature type="domain" description="Rhodopsin" evidence="7">
    <location>
        <begin position="47"/>
        <end position="291"/>
    </location>
</feature>
<evidence type="ECO:0000256" key="5">
    <source>
        <dbReference type="ARBA" id="ARBA00038359"/>
    </source>
</evidence>
<feature type="transmembrane region" description="Helical" evidence="6">
    <location>
        <begin position="105"/>
        <end position="128"/>
    </location>
</feature>
<dbReference type="EMBL" id="JAJVDC020000238">
    <property type="protein sequence ID" value="KAL1617248.1"/>
    <property type="molecule type" value="Genomic_DNA"/>
</dbReference>
<dbReference type="Pfam" id="PF20684">
    <property type="entry name" value="Fung_rhodopsin"/>
    <property type="match status" value="1"/>
</dbReference>
<dbReference type="PANTHER" id="PTHR33048">
    <property type="entry name" value="PTH11-LIKE INTEGRAL MEMBRANE PROTEIN (AFU_ORTHOLOGUE AFUA_5G11245)"/>
    <property type="match status" value="1"/>
</dbReference>
<reference evidence="8 9" key="1">
    <citation type="submission" date="2024-02" db="EMBL/GenBank/DDBJ databases">
        <title>De novo assembly and annotation of 12 fungi associated with fruit tree decline syndrome in Ontario, Canada.</title>
        <authorList>
            <person name="Sulman M."/>
            <person name="Ellouze W."/>
            <person name="Ilyukhin E."/>
        </authorList>
    </citation>
    <scope>NUCLEOTIDE SEQUENCE [LARGE SCALE GENOMIC DNA]</scope>
    <source>
        <strain evidence="8 9">M1-105</strain>
    </source>
</reference>
<feature type="transmembrane region" description="Helical" evidence="6">
    <location>
        <begin position="30"/>
        <end position="50"/>
    </location>
</feature>